<feature type="transmembrane region" description="Helical" evidence="1">
    <location>
        <begin position="127"/>
        <end position="146"/>
    </location>
</feature>
<organism evidence="2 3">
    <name type="scientific">Klebsiella michiganensis</name>
    <dbReference type="NCBI Taxonomy" id="1134687"/>
    <lineage>
        <taxon>Bacteria</taxon>
        <taxon>Pseudomonadati</taxon>
        <taxon>Pseudomonadota</taxon>
        <taxon>Gammaproteobacteria</taxon>
        <taxon>Enterobacterales</taxon>
        <taxon>Enterobacteriaceae</taxon>
        <taxon>Klebsiella/Raoultella group</taxon>
        <taxon>Klebsiella</taxon>
    </lineage>
</organism>
<sequence length="216" mass="22342">MQEHMVRIELGGILGKKFGKSHCRMVATASEAIRALCCTINGFEKFMNNSKAMGLTYAVFKGKKNISEDDIPFPINDKVIRIVPVVIGSKKAGVLQTILGVALIAVASIATMGTGGIFAAIAAGSGWGSAAMLGASMVLGGVLQMLSPQVPGLASQQSPENKASYAFGGVTNTTAQGYPVPLLYGKRLIGGAIISAGIYVEGPAVKYPASLISDHL</sequence>
<keyword evidence="1" id="KW-1133">Transmembrane helix</keyword>
<evidence type="ECO:0000256" key="1">
    <source>
        <dbReference type="SAM" id="Phobius"/>
    </source>
</evidence>
<feature type="transmembrane region" description="Helical" evidence="1">
    <location>
        <begin position="98"/>
        <end position="121"/>
    </location>
</feature>
<proteinExistence type="predicted"/>
<dbReference type="Proteomes" id="UP000255050">
    <property type="component" value="Unassembled WGS sequence"/>
</dbReference>
<keyword evidence="1" id="KW-0812">Transmembrane</keyword>
<evidence type="ECO:0000313" key="3">
    <source>
        <dbReference type="Proteomes" id="UP000255050"/>
    </source>
</evidence>
<protein>
    <submittedName>
        <fullName evidence="2">Lambda tail assembly I</fullName>
    </submittedName>
</protein>
<dbReference type="AlphaFoldDB" id="A0A7H4LTY0"/>
<evidence type="ECO:0000313" key="2">
    <source>
        <dbReference type="EMBL" id="STR39606.1"/>
    </source>
</evidence>
<name>A0A7H4LTY0_9ENTR</name>
<accession>A0A7H4LTY0</accession>
<gene>
    <name evidence="2" type="ORF">NCTC11694_00747</name>
</gene>
<comment type="caution">
    <text evidence="2">The sequence shown here is derived from an EMBL/GenBank/DDBJ whole genome shotgun (WGS) entry which is preliminary data.</text>
</comment>
<dbReference type="EMBL" id="UGJR01000002">
    <property type="protein sequence ID" value="STR39606.1"/>
    <property type="molecule type" value="Genomic_DNA"/>
</dbReference>
<keyword evidence="1" id="KW-0472">Membrane</keyword>
<reference evidence="2 3" key="1">
    <citation type="submission" date="2018-06" db="EMBL/GenBank/DDBJ databases">
        <authorList>
            <consortium name="Pathogen Informatics"/>
            <person name="Doyle S."/>
        </authorList>
    </citation>
    <scope>NUCLEOTIDE SEQUENCE [LARGE SCALE GENOMIC DNA]</scope>
    <source>
        <strain evidence="2 3">NCTC11694</strain>
    </source>
</reference>